<dbReference type="InterPro" id="IPR001763">
    <property type="entry name" value="Rhodanese-like_dom"/>
</dbReference>
<protein>
    <submittedName>
        <fullName evidence="2">Rhodanese-like domain-containing protein</fullName>
    </submittedName>
</protein>
<comment type="caution">
    <text evidence="2">The sequence shown here is derived from an EMBL/GenBank/DDBJ whole genome shotgun (WGS) entry which is preliminary data.</text>
</comment>
<gene>
    <name evidence="2" type="ORF">MB818_06525</name>
</gene>
<keyword evidence="3" id="KW-1185">Reference proteome</keyword>
<dbReference type="CDD" id="cd00158">
    <property type="entry name" value="RHOD"/>
    <property type="match status" value="1"/>
</dbReference>
<organism evidence="2 3">
    <name type="scientific">Ruegeria alba</name>
    <dbReference type="NCBI Taxonomy" id="2916756"/>
    <lineage>
        <taxon>Bacteria</taxon>
        <taxon>Pseudomonadati</taxon>
        <taxon>Pseudomonadota</taxon>
        <taxon>Alphaproteobacteria</taxon>
        <taxon>Rhodobacterales</taxon>
        <taxon>Roseobacteraceae</taxon>
        <taxon>Ruegeria</taxon>
    </lineage>
</organism>
<reference evidence="2" key="1">
    <citation type="submission" date="2022-02" db="EMBL/GenBank/DDBJ databases">
        <title>The genome sequence of Ruegeria sp. 1NDH52C.</title>
        <authorList>
            <person name="Du J."/>
        </authorList>
    </citation>
    <scope>NUCLEOTIDE SEQUENCE</scope>
    <source>
        <strain evidence="2">1NDH52C</strain>
    </source>
</reference>
<dbReference type="SUPFAM" id="SSF52821">
    <property type="entry name" value="Rhodanese/Cell cycle control phosphatase"/>
    <property type="match status" value="1"/>
</dbReference>
<evidence type="ECO:0000313" key="3">
    <source>
        <dbReference type="Proteomes" id="UP001165279"/>
    </source>
</evidence>
<dbReference type="InterPro" id="IPR036873">
    <property type="entry name" value="Rhodanese-like_dom_sf"/>
</dbReference>
<sequence length="160" mass="16604">MTASTMLAHRLGRRAVLVLGAAALAGFAVREYLLTPEDFAGGALSVEEAHARAASGKVLLVDIRRPDEWASTGIGAGAQPLDMRREDFAAVLDELAGGDRGRPIALICARGVRSARLANQLAQAGFTGIIDVPEGMLGSRAGPGWLRAGLPVVAHAEALE</sequence>
<dbReference type="Pfam" id="PF00581">
    <property type="entry name" value="Rhodanese"/>
    <property type="match status" value="1"/>
</dbReference>
<feature type="domain" description="Rhodanese" evidence="1">
    <location>
        <begin position="54"/>
        <end position="154"/>
    </location>
</feature>
<dbReference type="Gene3D" id="3.40.250.10">
    <property type="entry name" value="Rhodanese-like domain"/>
    <property type="match status" value="1"/>
</dbReference>
<name>A0ABS9NUE3_9RHOB</name>
<evidence type="ECO:0000313" key="2">
    <source>
        <dbReference type="EMBL" id="MCG6557846.1"/>
    </source>
</evidence>
<dbReference type="PROSITE" id="PS50206">
    <property type="entry name" value="RHODANESE_3"/>
    <property type="match status" value="1"/>
</dbReference>
<accession>A0ABS9NUE3</accession>
<dbReference type="Proteomes" id="UP001165279">
    <property type="component" value="Unassembled WGS sequence"/>
</dbReference>
<dbReference type="EMBL" id="JAKOEM010000003">
    <property type="protein sequence ID" value="MCG6557846.1"/>
    <property type="molecule type" value="Genomic_DNA"/>
</dbReference>
<evidence type="ECO:0000259" key="1">
    <source>
        <dbReference type="PROSITE" id="PS50206"/>
    </source>
</evidence>
<dbReference type="SMART" id="SM00450">
    <property type="entry name" value="RHOD"/>
    <property type="match status" value="1"/>
</dbReference>
<proteinExistence type="predicted"/>